<sequence length="163" mass="18532">MFQRHFRDANISDADRCFAIETSAYEGDEAATHSKISKRIETYPQGFLILEVDGKVAGFINCGCAREVEMSDDDFKELIGHDPDAANVVIMSVVVDPTAQGQGHSRALMDEFVRRMRRMNKSTIHLMCKEHHVPLYEKFGYKYVQPSASDHGGMTWHEMTMEL</sequence>
<organism evidence="4 5">
    <name type="scientific">Primorskyibacter sedentarius</name>
    <dbReference type="NCBI Taxonomy" id="745311"/>
    <lineage>
        <taxon>Bacteria</taxon>
        <taxon>Pseudomonadati</taxon>
        <taxon>Pseudomonadota</taxon>
        <taxon>Alphaproteobacteria</taxon>
        <taxon>Rhodobacterales</taxon>
        <taxon>Roseobacteraceae</taxon>
        <taxon>Primorskyibacter</taxon>
    </lineage>
</organism>
<feature type="domain" description="N-acetyltransferase" evidence="3">
    <location>
        <begin position="4"/>
        <end position="162"/>
    </location>
</feature>
<dbReference type="CDD" id="cd04301">
    <property type="entry name" value="NAT_SF"/>
    <property type="match status" value="1"/>
</dbReference>
<dbReference type="OrthoDB" id="9800962at2"/>
<dbReference type="PANTHER" id="PTHR10908">
    <property type="entry name" value="SEROTONIN N-ACETYLTRANSFERASE"/>
    <property type="match status" value="1"/>
</dbReference>
<dbReference type="PANTHER" id="PTHR10908:SF0">
    <property type="entry name" value="SEROTONIN N-ACETYLTRANSFERASE"/>
    <property type="match status" value="1"/>
</dbReference>
<keyword evidence="2" id="KW-0012">Acyltransferase</keyword>
<keyword evidence="5" id="KW-1185">Reference proteome</keyword>
<evidence type="ECO:0000313" key="5">
    <source>
        <dbReference type="Proteomes" id="UP000295696"/>
    </source>
</evidence>
<protein>
    <submittedName>
        <fullName evidence="4">Ribosomal protein S18 acetylase RimI-like enzyme</fullName>
    </submittedName>
</protein>
<gene>
    <name evidence="4" type="ORF">EDD52_1075</name>
</gene>
<keyword evidence="1" id="KW-0808">Transferase</keyword>
<dbReference type="SUPFAM" id="SSF55729">
    <property type="entry name" value="Acyl-CoA N-acyltransferases (Nat)"/>
    <property type="match status" value="1"/>
</dbReference>
<evidence type="ECO:0000256" key="1">
    <source>
        <dbReference type="ARBA" id="ARBA00022679"/>
    </source>
</evidence>
<comment type="caution">
    <text evidence="4">The sequence shown here is derived from an EMBL/GenBank/DDBJ whole genome shotgun (WGS) entry which is preliminary data.</text>
</comment>
<dbReference type="GO" id="GO:0008080">
    <property type="term" value="F:N-acetyltransferase activity"/>
    <property type="evidence" value="ECO:0007669"/>
    <property type="project" value="UniProtKB-ARBA"/>
</dbReference>
<dbReference type="GO" id="GO:0005840">
    <property type="term" value="C:ribosome"/>
    <property type="evidence" value="ECO:0007669"/>
    <property type="project" value="UniProtKB-KW"/>
</dbReference>
<evidence type="ECO:0000259" key="3">
    <source>
        <dbReference type="PROSITE" id="PS51186"/>
    </source>
</evidence>
<dbReference type="InterPro" id="IPR051635">
    <property type="entry name" value="SNAT-like"/>
</dbReference>
<dbReference type="InterPro" id="IPR000182">
    <property type="entry name" value="GNAT_dom"/>
</dbReference>
<dbReference type="Gene3D" id="3.40.630.30">
    <property type="match status" value="1"/>
</dbReference>
<keyword evidence="4" id="KW-0687">Ribonucleoprotein</keyword>
<dbReference type="InterPro" id="IPR016181">
    <property type="entry name" value="Acyl_CoA_acyltransferase"/>
</dbReference>
<dbReference type="EMBL" id="SLZU01000007">
    <property type="protein sequence ID" value="TCS63174.1"/>
    <property type="molecule type" value="Genomic_DNA"/>
</dbReference>
<dbReference type="AlphaFoldDB" id="A0A4R3JBZ0"/>
<accession>A0A4R3JBZ0</accession>
<evidence type="ECO:0000313" key="4">
    <source>
        <dbReference type="EMBL" id="TCS63174.1"/>
    </source>
</evidence>
<dbReference type="PROSITE" id="PS51186">
    <property type="entry name" value="GNAT"/>
    <property type="match status" value="1"/>
</dbReference>
<dbReference type="Proteomes" id="UP000295696">
    <property type="component" value="Unassembled WGS sequence"/>
</dbReference>
<evidence type="ECO:0000256" key="2">
    <source>
        <dbReference type="ARBA" id="ARBA00023315"/>
    </source>
</evidence>
<dbReference type="RefSeq" id="WP_132244947.1">
    <property type="nucleotide sequence ID" value="NZ_SLZU01000007.1"/>
</dbReference>
<dbReference type="Pfam" id="PF00583">
    <property type="entry name" value="Acetyltransf_1"/>
    <property type="match status" value="1"/>
</dbReference>
<name>A0A4R3JBZ0_9RHOB</name>
<keyword evidence="4" id="KW-0689">Ribosomal protein</keyword>
<proteinExistence type="predicted"/>
<reference evidence="4 5" key="1">
    <citation type="submission" date="2019-03" db="EMBL/GenBank/DDBJ databases">
        <title>Genomic Encyclopedia of Type Strains, Phase IV (KMG-IV): sequencing the most valuable type-strain genomes for metagenomic binning, comparative biology and taxonomic classification.</title>
        <authorList>
            <person name="Goeker M."/>
        </authorList>
    </citation>
    <scope>NUCLEOTIDE SEQUENCE [LARGE SCALE GENOMIC DNA]</scope>
    <source>
        <strain evidence="4 5">DSM 104836</strain>
    </source>
</reference>